<evidence type="ECO:0000313" key="2">
    <source>
        <dbReference type="EMBL" id="MBY13409.1"/>
    </source>
</evidence>
<name>A0A2S2N8F3_SCHGA</name>
<dbReference type="AlphaFoldDB" id="A0A2S2N8F3"/>
<gene>
    <name evidence="2" type="ORF">g.149666</name>
</gene>
<proteinExistence type="predicted"/>
<dbReference type="EMBL" id="GGMR01000790">
    <property type="protein sequence ID" value="MBY13409.1"/>
    <property type="molecule type" value="Transcribed_RNA"/>
</dbReference>
<organism evidence="2">
    <name type="scientific">Schizaphis graminum</name>
    <name type="common">Green bug aphid</name>
    <dbReference type="NCBI Taxonomy" id="13262"/>
    <lineage>
        <taxon>Eukaryota</taxon>
        <taxon>Metazoa</taxon>
        <taxon>Ecdysozoa</taxon>
        <taxon>Arthropoda</taxon>
        <taxon>Hexapoda</taxon>
        <taxon>Insecta</taxon>
        <taxon>Pterygota</taxon>
        <taxon>Neoptera</taxon>
        <taxon>Paraneoptera</taxon>
        <taxon>Hemiptera</taxon>
        <taxon>Sternorrhyncha</taxon>
        <taxon>Aphidomorpha</taxon>
        <taxon>Aphidoidea</taxon>
        <taxon>Aphididae</taxon>
        <taxon>Aphidini</taxon>
        <taxon>Schizaphis</taxon>
    </lineage>
</organism>
<reference evidence="2" key="1">
    <citation type="submission" date="2018-04" db="EMBL/GenBank/DDBJ databases">
        <title>Transcriptome of Schizaphis graminum biotype I.</title>
        <authorList>
            <person name="Scully E.D."/>
            <person name="Geib S.M."/>
            <person name="Palmer N.A."/>
            <person name="Koch K."/>
            <person name="Bradshaw J."/>
            <person name="Heng-Moss T."/>
            <person name="Sarath G."/>
        </authorList>
    </citation>
    <scope>NUCLEOTIDE SEQUENCE</scope>
</reference>
<accession>A0A2S2N8F3</accession>
<feature type="compositionally biased region" description="Basic and acidic residues" evidence="1">
    <location>
        <begin position="49"/>
        <end position="62"/>
    </location>
</feature>
<protein>
    <submittedName>
        <fullName evidence="2">Uncharacterized protein</fullName>
    </submittedName>
</protein>
<feature type="compositionally biased region" description="Low complexity" evidence="1">
    <location>
        <begin position="38"/>
        <end position="48"/>
    </location>
</feature>
<feature type="region of interest" description="Disordered" evidence="1">
    <location>
        <begin position="36"/>
        <end position="64"/>
    </location>
</feature>
<evidence type="ECO:0000256" key="1">
    <source>
        <dbReference type="SAM" id="MobiDB-lite"/>
    </source>
</evidence>
<sequence length="128" mass="14773">MLDVDYDQADDKLVDPDNEDLLKTLENTKQHAFNEWKSLTSPRNSSSSLKDDVVPVKDDTDSKGSNGDVLMSFDRFREVTDDIASIKNMLFELNRALIEDKQDITYPEDQEVHCCYENQILDLKQQVQ</sequence>